<accession>A0A2U1M9I0</accession>
<evidence type="ECO:0000256" key="1">
    <source>
        <dbReference type="SAM" id="Coils"/>
    </source>
</evidence>
<keyword evidence="1" id="KW-0175">Coiled coil</keyword>
<dbReference type="Pfam" id="PF01693">
    <property type="entry name" value="Cauli_VI"/>
    <property type="match status" value="1"/>
</dbReference>
<proteinExistence type="predicted"/>
<feature type="compositionally biased region" description="Polar residues" evidence="2">
    <location>
        <begin position="76"/>
        <end position="86"/>
    </location>
</feature>
<keyword evidence="5" id="KW-1185">Reference proteome</keyword>
<gene>
    <name evidence="4" type="ORF">CTI12_AA407300</name>
</gene>
<evidence type="ECO:0000259" key="3">
    <source>
        <dbReference type="Pfam" id="PF01693"/>
    </source>
</evidence>
<evidence type="ECO:0000313" key="4">
    <source>
        <dbReference type="EMBL" id="PWA57903.1"/>
    </source>
</evidence>
<organism evidence="4 5">
    <name type="scientific">Artemisia annua</name>
    <name type="common">Sweet wormwood</name>
    <dbReference type="NCBI Taxonomy" id="35608"/>
    <lineage>
        <taxon>Eukaryota</taxon>
        <taxon>Viridiplantae</taxon>
        <taxon>Streptophyta</taxon>
        <taxon>Embryophyta</taxon>
        <taxon>Tracheophyta</taxon>
        <taxon>Spermatophyta</taxon>
        <taxon>Magnoliopsida</taxon>
        <taxon>eudicotyledons</taxon>
        <taxon>Gunneridae</taxon>
        <taxon>Pentapetalae</taxon>
        <taxon>asterids</taxon>
        <taxon>campanulids</taxon>
        <taxon>Asterales</taxon>
        <taxon>Asteraceae</taxon>
        <taxon>Asteroideae</taxon>
        <taxon>Anthemideae</taxon>
        <taxon>Artemisiinae</taxon>
        <taxon>Artemisia</taxon>
    </lineage>
</organism>
<dbReference type="OrthoDB" id="1693612at2759"/>
<evidence type="ECO:0000256" key="2">
    <source>
        <dbReference type="SAM" id="MobiDB-lite"/>
    </source>
</evidence>
<dbReference type="InterPro" id="IPR011320">
    <property type="entry name" value="RNase_H1_N"/>
</dbReference>
<dbReference type="Proteomes" id="UP000245207">
    <property type="component" value="Unassembled WGS sequence"/>
</dbReference>
<name>A0A2U1M9I0_ARTAN</name>
<comment type="caution">
    <text evidence="4">The sequence shown here is derived from an EMBL/GenBank/DDBJ whole genome shotgun (WGS) entry which is preliminary data.</text>
</comment>
<feature type="domain" description="Ribonuclease H1 N-terminal" evidence="3">
    <location>
        <begin position="111"/>
        <end position="152"/>
    </location>
</feature>
<sequence length="208" mass="23938">MEGIINQAQHQLQQKREQRISVEKQLAIVRKEEDEITSTIQYLTRTSSCSESISESTKIPTPSKPSTPIKPIPSTLKTQASYSPSPEKNEFTKMEEDIEKIVQNSSIGRKKWYIIFNGPFKGIYSDWALTSPHIIGQSVSHKSYTSEEVAKQALKESYKTVTTEEVQKSRRFISLNQRLQEQIPKMKPVDLIRSIPTTRERRNEEAIR</sequence>
<feature type="region of interest" description="Disordered" evidence="2">
    <location>
        <begin position="46"/>
        <end position="89"/>
    </location>
</feature>
<dbReference type="EMBL" id="PKPP01006041">
    <property type="protein sequence ID" value="PWA57903.1"/>
    <property type="molecule type" value="Genomic_DNA"/>
</dbReference>
<protein>
    <submittedName>
        <fullName evidence="4">Enzymatic polyprotein</fullName>
    </submittedName>
</protein>
<feature type="coiled-coil region" evidence="1">
    <location>
        <begin position="5"/>
        <end position="32"/>
    </location>
</feature>
<dbReference type="AlphaFoldDB" id="A0A2U1M9I0"/>
<feature type="compositionally biased region" description="Pro residues" evidence="2">
    <location>
        <begin position="62"/>
        <end position="71"/>
    </location>
</feature>
<feature type="compositionally biased region" description="Low complexity" evidence="2">
    <location>
        <begin position="47"/>
        <end position="61"/>
    </location>
</feature>
<evidence type="ECO:0000313" key="5">
    <source>
        <dbReference type="Proteomes" id="UP000245207"/>
    </source>
</evidence>
<reference evidence="4 5" key="1">
    <citation type="journal article" date="2018" name="Mol. Plant">
        <title>The genome of Artemisia annua provides insight into the evolution of Asteraceae family and artemisinin biosynthesis.</title>
        <authorList>
            <person name="Shen Q."/>
            <person name="Zhang L."/>
            <person name="Liao Z."/>
            <person name="Wang S."/>
            <person name="Yan T."/>
            <person name="Shi P."/>
            <person name="Liu M."/>
            <person name="Fu X."/>
            <person name="Pan Q."/>
            <person name="Wang Y."/>
            <person name="Lv Z."/>
            <person name="Lu X."/>
            <person name="Zhang F."/>
            <person name="Jiang W."/>
            <person name="Ma Y."/>
            <person name="Chen M."/>
            <person name="Hao X."/>
            <person name="Li L."/>
            <person name="Tang Y."/>
            <person name="Lv G."/>
            <person name="Zhou Y."/>
            <person name="Sun X."/>
            <person name="Brodelius P.E."/>
            <person name="Rose J.K.C."/>
            <person name="Tang K."/>
        </authorList>
    </citation>
    <scope>NUCLEOTIDE SEQUENCE [LARGE SCALE GENOMIC DNA]</scope>
    <source>
        <strain evidence="5">cv. Huhao1</strain>
        <tissue evidence="4">Leaf</tissue>
    </source>
</reference>